<dbReference type="SUPFAM" id="SSF46785">
    <property type="entry name" value="Winged helix' DNA-binding domain"/>
    <property type="match status" value="1"/>
</dbReference>
<dbReference type="InterPro" id="IPR000835">
    <property type="entry name" value="HTH_MarR-typ"/>
</dbReference>
<evidence type="ECO:0000259" key="1">
    <source>
        <dbReference type="PROSITE" id="PS50995"/>
    </source>
</evidence>
<dbReference type="PROSITE" id="PS50995">
    <property type="entry name" value="HTH_MARR_2"/>
    <property type="match status" value="1"/>
</dbReference>
<dbReference type="PRINTS" id="PR00598">
    <property type="entry name" value="HTHMARR"/>
</dbReference>
<proteinExistence type="predicted"/>
<dbReference type="PANTHER" id="PTHR33164">
    <property type="entry name" value="TRANSCRIPTIONAL REGULATOR, MARR FAMILY"/>
    <property type="match status" value="1"/>
</dbReference>
<sequence length="157" mass="17840">MNIDLSDELLSSLRRIIRAVDIHSKSLLKKYGLTGPQLIVLSELERSKELSISAISKKVSLSQATVTTIINRLEQQGLLSRERNSLDKRRVNVRFSDKGEAILQKKPSLLQLDFVKKFNKLEEWEQYLLLSSVSKIASMMDAENINAEPVLTSEEKI</sequence>
<dbReference type="InterPro" id="IPR039422">
    <property type="entry name" value="MarR/SlyA-like"/>
</dbReference>
<dbReference type="GO" id="GO:0006950">
    <property type="term" value="P:response to stress"/>
    <property type="evidence" value="ECO:0007669"/>
    <property type="project" value="TreeGrafter"/>
</dbReference>
<dbReference type="AlphaFoldDB" id="A0AAJ1IIP9"/>
<protein>
    <submittedName>
        <fullName evidence="2">MarR family transcriptional regulator</fullName>
    </submittedName>
</protein>
<dbReference type="InterPro" id="IPR036388">
    <property type="entry name" value="WH-like_DNA-bd_sf"/>
</dbReference>
<reference evidence="2 3" key="1">
    <citation type="submission" date="2022-12" db="EMBL/GenBank/DDBJ databases">
        <title>Metagenome assembled genome from gulf of manar.</title>
        <authorList>
            <person name="Kohli P."/>
            <person name="Pk S."/>
            <person name="Venkata Ramana C."/>
            <person name="Sasikala C."/>
        </authorList>
    </citation>
    <scope>NUCLEOTIDE SEQUENCE [LARGE SCALE GENOMIC DNA]</scope>
    <source>
        <strain evidence="2">JB008</strain>
    </source>
</reference>
<dbReference type="GO" id="GO:0003700">
    <property type="term" value="F:DNA-binding transcription factor activity"/>
    <property type="evidence" value="ECO:0007669"/>
    <property type="project" value="InterPro"/>
</dbReference>
<gene>
    <name evidence="2" type="ORF">PQJ61_09350</name>
</gene>
<dbReference type="Gene3D" id="1.10.10.10">
    <property type="entry name" value="Winged helix-like DNA-binding domain superfamily/Winged helix DNA-binding domain"/>
    <property type="match status" value="1"/>
</dbReference>
<evidence type="ECO:0000313" key="3">
    <source>
        <dbReference type="Proteomes" id="UP001221217"/>
    </source>
</evidence>
<comment type="caution">
    <text evidence="2">The sequence shown here is derived from an EMBL/GenBank/DDBJ whole genome shotgun (WGS) entry which is preliminary data.</text>
</comment>
<dbReference type="SMART" id="SM00347">
    <property type="entry name" value="HTH_MARR"/>
    <property type="match status" value="1"/>
</dbReference>
<evidence type="ECO:0000313" key="2">
    <source>
        <dbReference type="EMBL" id="MDC7226956.1"/>
    </source>
</evidence>
<dbReference type="PANTHER" id="PTHR33164:SF89">
    <property type="entry name" value="MARR FAMILY REGULATORY PROTEIN"/>
    <property type="match status" value="1"/>
</dbReference>
<dbReference type="Proteomes" id="UP001221217">
    <property type="component" value="Unassembled WGS sequence"/>
</dbReference>
<name>A0AAJ1IIP9_9SPIO</name>
<dbReference type="Pfam" id="PF12802">
    <property type="entry name" value="MarR_2"/>
    <property type="match status" value="1"/>
</dbReference>
<feature type="domain" description="HTH marR-type" evidence="1">
    <location>
        <begin position="6"/>
        <end position="138"/>
    </location>
</feature>
<dbReference type="EMBL" id="JAQQAL010000021">
    <property type="protein sequence ID" value="MDC7226956.1"/>
    <property type="molecule type" value="Genomic_DNA"/>
</dbReference>
<organism evidence="2 3">
    <name type="scientific">Candidatus Thalassospirochaeta sargassi</name>
    <dbReference type="NCBI Taxonomy" id="3119039"/>
    <lineage>
        <taxon>Bacteria</taxon>
        <taxon>Pseudomonadati</taxon>
        <taxon>Spirochaetota</taxon>
        <taxon>Spirochaetia</taxon>
        <taxon>Spirochaetales</taxon>
        <taxon>Spirochaetaceae</taxon>
        <taxon>Candidatus Thalassospirochaeta</taxon>
    </lineage>
</organism>
<dbReference type="InterPro" id="IPR036390">
    <property type="entry name" value="WH_DNA-bd_sf"/>
</dbReference>
<accession>A0AAJ1IIP9</accession>